<evidence type="ECO:0000313" key="2">
    <source>
        <dbReference type="EMBL" id="CAF4481756.1"/>
    </source>
</evidence>
<evidence type="ECO:0000313" key="4">
    <source>
        <dbReference type="EMBL" id="CAF4834357.1"/>
    </source>
</evidence>
<dbReference type="EMBL" id="CAJOBO010003129">
    <property type="protein sequence ID" value="CAF4481756.1"/>
    <property type="molecule type" value="Genomic_DNA"/>
</dbReference>
<comment type="caution">
    <text evidence="2">The sequence shown here is derived from an EMBL/GenBank/DDBJ whole genome shotgun (WGS) entry which is preliminary data.</text>
</comment>
<reference evidence="2" key="1">
    <citation type="submission" date="2021-02" db="EMBL/GenBank/DDBJ databases">
        <authorList>
            <person name="Nowell W R."/>
        </authorList>
    </citation>
    <scope>NUCLEOTIDE SEQUENCE</scope>
</reference>
<dbReference type="PROSITE" id="PS51363">
    <property type="entry name" value="W2"/>
    <property type="match status" value="1"/>
</dbReference>
<dbReference type="AlphaFoldDB" id="A0A820U594"/>
<dbReference type="Pfam" id="PF02020">
    <property type="entry name" value="W2"/>
    <property type="match status" value="1"/>
</dbReference>
<accession>A0A820U594</accession>
<evidence type="ECO:0000259" key="1">
    <source>
        <dbReference type="PROSITE" id="PS51363"/>
    </source>
</evidence>
<dbReference type="Proteomes" id="UP000663838">
    <property type="component" value="Unassembled WGS sequence"/>
</dbReference>
<name>A0A820U594_9BILA</name>
<dbReference type="EMBL" id="CAJOBQ010002393">
    <property type="protein sequence ID" value="CAF4557563.1"/>
    <property type="molecule type" value="Genomic_DNA"/>
</dbReference>
<dbReference type="SUPFAM" id="SSF48371">
    <property type="entry name" value="ARM repeat"/>
    <property type="match status" value="1"/>
</dbReference>
<dbReference type="EMBL" id="CAJOBS010002801">
    <property type="protein sequence ID" value="CAF4834357.1"/>
    <property type="molecule type" value="Genomic_DNA"/>
</dbReference>
<dbReference type="Gene3D" id="1.25.40.180">
    <property type="match status" value="1"/>
</dbReference>
<gene>
    <name evidence="2" type="ORF">HFQ381_LOCUS26322</name>
    <name evidence="4" type="ORF">TOA249_LOCUS25562</name>
    <name evidence="3" type="ORF">TSG867_LOCUS25099</name>
</gene>
<organism evidence="2 5">
    <name type="scientific">Rotaria socialis</name>
    <dbReference type="NCBI Taxonomy" id="392032"/>
    <lineage>
        <taxon>Eukaryota</taxon>
        <taxon>Metazoa</taxon>
        <taxon>Spiralia</taxon>
        <taxon>Gnathifera</taxon>
        <taxon>Rotifera</taxon>
        <taxon>Eurotatoria</taxon>
        <taxon>Bdelloidea</taxon>
        <taxon>Philodinida</taxon>
        <taxon>Philodinidae</taxon>
        <taxon>Rotaria</taxon>
    </lineage>
</organism>
<proteinExistence type="predicted"/>
<protein>
    <recommendedName>
        <fullName evidence="1">W2 domain-containing protein</fullName>
    </recommendedName>
</protein>
<evidence type="ECO:0000313" key="3">
    <source>
        <dbReference type="EMBL" id="CAF4557563.1"/>
    </source>
</evidence>
<sequence length="81" mass="9664">MKRQNFVRIIEMARLLFDIFYDEKCVSEDALFEWLRNPDQSETEGHSAVEISTKDFFTWLTQAETEVEEGEEEWENLILVS</sequence>
<feature type="domain" description="W2" evidence="1">
    <location>
        <begin position="1"/>
        <end position="70"/>
    </location>
</feature>
<dbReference type="InterPro" id="IPR003307">
    <property type="entry name" value="W2_domain"/>
</dbReference>
<dbReference type="Proteomes" id="UP000663862">
    <property type="component" value="Unassembled WGS sequence"/>
</dbReference>
<dbReference type="InterPro" id="IPR016024">
    <property type="entry name" value="ARM-type_fold"/>
</dbReference>
<dbReference type="Proteomes" id="UP000663851">
    <property type="component" value="Unassembled WGS sequence"/>
</dbReference>
<evidence type="ECO:0000313" key="5">
    <source>
        <dbReference type="Proteomes" id="UP000663851"/>
    </source>
</evidence>